<dbReference type="PANTHER" id="PTHR20941:SF1">
    <property type="entry name" value="FOLIC ACID SYNTHESIS PROTEIN FOL1"/>
    <property type="match status" value="1"/>
</dbReference>
<evidence type="ECO:0000256" key="9">
    <source>
        <dbReference type="ARBA" id="ARBA00022842"/>
    </source>
</evidence>
<comment type="catalytic activity">
    <reaction evidence="1">
        <text>(7,8-dihydropterin-6-yl)methyl diphosphate + 4-aminobenzoate = 7,8-dihydropteroate + diphosphate</text>
        <dbReference type="Rhea" id="RHEA:19949"/>
        <dbReference type="ChEBI" id="CHEBI:17836"/>
        <dbReference type="ChEBI" id="CHEBI:17839"/>
        <dbReference type="ChEBI" id="CHEBI:33019"/>
        <dbReference type="ChEBI" id="CHEBI:72950"/>
        <dbReference type="EC" id="2.5.1.15"/>
    </reaction>
</comment>
<comment type="pathway">
    <text evidence="3 12">Cofactor biosynthesis; tetrahydrofolate biosynthesis; 7,8-dihydrofolate from 2-amino-4-hydroxy-6-hydroxymethyl-7,8-dihydropteridine diphosphate and 4-aminobenzoate: step 1/2.</text>
</comment>
<comment type="function">
    <text evidence="12">Catalyzes the condensation of para-aminobenzoate (pABA) with 6-hydroxymethyl-7,8-dihydropterin diphosphate (DHPt-PP) to form 7,8-dihydropteroate (H2Pte), the immediate precursor of folate derivatives.</text>
</comment>
<reference evidence="14 15" key="1">
    <citation type="journal article" date="2017" name="ISME J.">
        <title>Energy and carbon metabolisms in a deep terrestrial subsurface fluid microbial community.</title>
        <authorList>
            <person name="Momper L."/>
            <person name="Jungbluth S.P."/>
            <person name="Lee M.D."/>
            <person name="Amend J.P."/>
        </authorList>
    </citation>
    <scope>NUCLEOTIDE SEQUENCE [LARGE SCALE GENOMIC DNA]</scope>
    <source>
        <strain evidence="14">SURF_26</strain>
    </source>
</reference>
<dbReference type="PANTHER" id="PTHR20941">
    <property type="entry name" value="FOLATE SYNTHESIS PROTEINS"/>
    <property type="match status" value="1"/>
</dbReference>
<accession>A0A3A4R1A8</accession>
<evidence type="ECO:0000313" key="15">
    <source>
        <dbReference type="Proteomes" id="UP000266426"/>
    </source>
</evidence>
<dbReference type="NCBIfam" id="TIGR01496">
    <property type="entry name" value="DHPS"/>
    <property type="match status" value="1"/>
</dbReference>
<dbReference type="EC" id="2.5.1.15" evidence="5 12"/>
<name>A0A3A4R1A8_9BACT</name>
<feature type="domain" description="Pterin-binding" evidence="13">
    <location>
        <begin position="13"/>
        <end position="271"/>
    </location>
</feature>
<comment type="cofactor">
    <cofactor evidence="2 12">
        <name>Mg(2+)</name>
        <dbReference type="ChEBI" id="CHEBI:18420"/>
    </cofactor>
</comment>
<dbReference type="Pfam" id="PF00809">
    <property type="entry name" value="Pterin_bind"/>
    <property type="match status" value="1"/>
</dbReference>
<dbReference type="InterPro" id="IPR006390">
    <property type="entry name" value="DHP_synth_dom"/>
</dbReference>
<dbReference type="AlphaFoldDB" id="A0A3A4R1A8"/>
<organism evidence="14 15">
    <name type="scientific">Candidatus Auribacter fodinae</name>
    <dbReference type="NCBI Taxonomy" id="2093366"/>
    <lineage>
        <taxon>Bacteria</taxon>
        <taxon>Pseudomonadati</taxon>
        <taxon>Candidatus Auribacterota</taxon>
        <taxon>Candidatus Auribacteria</taxon>
        <taxon>Candidatus Auribacterales</taxon>
        <taxon>Candidatus Auribacteraceae</taxon>
        <taxon>Candidatus Auribacter</taxon>
    </lineage>
</organism>
<dbReference type="GO" id="GO:0046654">
    <property type="term" value="P:tetrahydrofolate biosynthetic process"/>
    <property type="evidence" value="ECO:0007669"/>
    <property type="project" value="UniProtKB-UniPathway"/>
</dbReference>
<dbReference type="Proteomes" id="UP000266426">
    <property type="component" value="Unassembled WGS sequence"/>
</dbReference>
<comment type="caution">
    <text evidence="14">The sequence shown here is derived from an EMBL/GenBank/DDBJ whole genome shotgun (WGS) entry which is preliminary data.</text>
</comment>
<gene>
    <name evidence="14" type="primary">folP</name>
    <name evidence="14" type="ORF">C4541_08175</name>
</gene>
<dbReference type="SUPFAM" id="SSF51717">
    <property type="entry name" value="Dihydropteroate synthetase-like"/>
    <property type="match status" value="1"/>
</dbReference>
<dbReference type="InterPro" id="IPR000489">
    <property type="entry name" value="Pterin-binding_dom"/>
</dbReference>
<evidence type="ECO:0000256" key="12">
    <source>
        <dbReference type="RuleBase" id="RU361205"/>
    </source>
</evidence>
<dbReference type="FunFam" id="3.20.20.20:FF:000006">
    <property type="entry name" value="Dihydropteroate synthase"/>
    <property type="match status" value="1"/>
</dbReference>
<dbReference type="GO" id="GO:0046656">
    <property type="term" value="P:folic acid biosynthetic process"/>
    <property type="evidence" value="ECO:0007669"/>
    <property type="project" value="UniProtKB-KW"/>
</dbReference>
<dbReference type="UniPathway" id="UPA00077">
    <property type="reaction ID" value="UER00156"/>
</dbReference>
<evidence type="ECO:0000256" key="10">
    <source>
        <dbReference type="ARBA" id="ARBA00022909"/>
    </source>
</evidence>
<keyword evidence="10 12" id="KW-0289">Folate biosynthesis</keyword>
<dbReference type="EMBL" id="QZJZ01000067">
    <property type="protein sequence ID" value="RJP58423.1"/>
    <property type="molecule type" value="Genomic_DNA"/>
</dbReference>
<evidence type="ECO:0000256" key="1">
    <source>
        <dbReference type="ARBA" id="ARBA00000012"/>
    </source>
</evidence>
<dbReference type="PROSITE" id="PS00793">
    <property type="entry name" value="DHPS_2"/>
    <property type="match status" value="1"/>
</dbReference>
<proteinExistence type="inferred from homology"/>
<evidence type="ECO:0000256" key="6">
    <source>
        <dbReference type="ARBA" id="ARBA00016919"/>
    </source>
</evidence>
<keyword evidence="9 12" id="KW-0460">Magnesium</keyword>
<keyword evidence="8 12" id="KW-0479">Metal-binding</keyword>
<evidence type="ECO:0000256" key="8">
    <source>
        <dbReference type="ARBA" id="ARBA00022723"/>
    </source>
</evidence>
<dbReference type="InterPro" id="IPR011005">
    <property type="entry name" value="Dihydropteroate_synth-like_sf"/>
</dbReference>
<dbReference type="CDD" id="cd00739">
    <property type="entry name" value="DHPS"/>
    <property type="match status" value="1"/>
</dbReference>
<evidence type="ECO:0000313" key="14">
    <source>
        <dbReference type="EMBL" id="RJP58423.1"/>
    </source>
</evidence>
<evidence type="ECO:0000256" key="11">
    <source>
        <dbReference type="ARBA" id="ARBA00030193"/>
    </source>
</evidence>
<dbReference type="GO" id="GO:0046872">
    <property type="term" value="F:metal ion binding"/>
    <property type="evidence" value="ECO:0007669"/>
    <property type="project" value="UniProtKB-KW"/>
</dbReference>
<dbReference type="GO" id="GO:0005829">
    <property type="term" value="C:cytosol"/>
    <property type="evidence" value="ECO:0007669"/>
    <property type="project" value="TreeGrafter"/>
</dbReference>
<dbReference type="PROSITE" id="PS00792">
    <property type="entry name" value="DHPS_1"/>
    <property type="match status" value="1"/>
</dbReference>
<dbReference type="GO" id="GO:0004156">
    <property type="term" value="F:dihydropteroate synthase activity"/>
    <property type="evidence" value="ECO:0007669"/>
    <property type="project" value="UniProtKB-EC"/>
</dbReference>
<dbReference type="PROSITE" id="PS50972">
    <property type="entry name" value="PTERIN_BINDING"/>
    <property type="match status" value="1"/>
</dbReference>
<evidence type="ECO:0000256" key="3">
    <source>
        <dbReference type="ARBA" id="ARBA00004763"/>
    </source>
</evidence>
<sequence length="284" mass="31200">MTESAFFSKSNTPLIMGILNVTPDSFYDGGEYTDIAAAVKHAQEMAEYGAKIIDVGGESSRPGAEPVDAQTECSRVIPVIKEIAGRHDVTISIDTTKAVVAEEALAAGASIINDISGMRFDTRMVSVAKEYQADVVVMHMQGTPQNMQDNPHYTGWIIDEISSFFDQRIAYLEKQGISRNKIILDPGIGFGKTVENNLDIIAHCDYFKQRFKLPLLIGPSQKSFIGHTLNAEGIDRVWGTAAVIAYLTAAGTDIIRVHHVREMVLVSSMISRIYERKRDSVVMG</sequence>
<evidence type="ECO:0000256" key="2">
    <source>
        <dbReference type="ARBA" id="ARBA00001946"/>
    </source>
</evidence>
<comment type="similarity">
    <text evidence="4 12">Belongs to the DHPS family.</text>
</comment>
<evidence type="ECO:0000256" key="4">
    <source>
        <dbReference type="ARBA" id="ARBA00009503"/>
    </source>
</evidence>
<protein>
    <recommendedName>
        <fullName evidence="6 12">Dihydropteroate synthase</fullName>
        <shortName evidence="12">DHPS</shortName>
        <ecNumber evidence="5 12">2.5.1.15</ecNumber>
    </recommendedName>
    <alternativeName>
        <fullName evidence="11 12">Dihydropteroate pyrophosphorylase</fullName>
    </alternativeName>
</protein>
<evidence type="ECO:0000256" key="5">
    <source>
        <dbReference type="ARBA" id="ARBA00012458"/>
    </source>
</evidence>
<dbReference type="InterPro" id="IPR045031">
    <property type="entry name" value="DHP_synth-like"/>
</dbReference>
<evidence type="ECO:0000256" key="7">
    <source>
        <dbReference type="ARBA" id="ARBA00022679"/>
    </source>
</evidence>
<dbReference type="Gene3D" id="3.20.20.20">
    <property type="entry name" value="Dihydropteroate synthase-like"/>
    <property type="match status" value="1"/>
</dbReference>
<evidence type="ECO:0000259" key="13">
    <source>
        <dbReference type="PROSITE" id="PS50972"/>
    </source>
</evidence>
<keyword evidence="7 12" id="KW-0808">Transferase</keyword>